<accession>A0A9Q3PKA5</accession>
<sequence length="180" mass="19884">MFKKLGIEADKLEGLLVQAVCHAPPTLDQATFDQLITTAILSKGDKKPTSTFVGQVIINASQRSEEQAWETSPLVYRVSDPPEPSESYPGHALCPCQLKCVNHQPTWSTGLARPVSTAGEPVNGAPTAHTPPAWPILILDRHHLHLIVMCDHQLWTNAPSRRWALTTIASVYRRTHLKKS</sequence>
<comment type="caution">
    <text evidence="1">The sequence shown here is derived from an EMBL/GenBank/DDBJ whole genome shotgun (WGS) entry which is preliminary data.</text>
</comment>
<evidence type="ECO:0000313" key="1">
    <source>
        <dbReference type="EMBL" id="MBW0563557.1"/>
    </source>
</evidence>
<gene>
    <name evidence="1" type="ORF">O181_103272</name>
</gene>
<dbReference type="AlphaFoldDB" id="A0A9Q3PKA5"/>
<proteinExistence type="predicted"/>
<dbReference type="Proteomes" id="UP000765509">
    <property type="component" value="Unassembled WGS sequence"/>
</dbReference>
<organism evidence="1 2">
    <name type="scientific">Austropuccinia psidii MF-1</name>
    <dbReference type="NCBI Taxonomy" id="1389203"/>
    <lineage>
        <taxon>Eukaryota</taxon>
        <taxon>Fungi</taxon>
        <taxon>Dikarya</taxon>
        <taxon>Basidiomycota</taxon>
        <taxon>Pucciniomycotina</taxon>
        <taxon>Pucciniomycetes</taxon>
        <taxon>Pucciniales</taxon>
        <taxon>Sphaerophragmiaceae</taxon>
        <taxon>Austropuccinia</taxon>
    </lineage>
</organism>
<protein>
    <submittedName>
        <fullName evidence="1">Uncharacterized protein</fullName>
    </submittedName>
</protein>
<keyword evidence="2" id="KW-1185">Reference proteome</keyword>
<name>A0A9Q3PKA5_9BASI</name>
<evidence type="ECO:0000313" key="2">
    <source>
        <dbReference type="Proteomes" id="UP000765509"/>
    </source>
</evidence>
<dbReference type="EMBL" id="AVOT02074377">
    <property type="protein sequence ID" value="MBW0563557.1"/>
    <property type="molecule type" value="Genomic_DNA"/>
</dbReference>
<reference evidence="1" key="1">
    <citation type="submission" date="2021-03" db="EMBL/GenBank/DDBJ databases">
        <title>Draft genome sequence of rust myrtle Austropuccinia psidii MF-1, a brazilian biotype.</title>
        <authorList>
            <person name="Quecine M.C."/>
            <person name="Pachon D.M.R."/>
            <person name="Bonatelli M.L."/>
            <person name="Correr F.H."/>
            <person name="Franceschini L.M."/>
            <person name="Leite T.F."/>
            <person name="Margarido G.R.A."/>
            <person name="Almeida C.A."/>
            <person name="Ferrarezi J.A."/>
            <person name="Labate C.A."/>
        </authorList>
    </citation>
    <scope>NUCLEOTIDE SEQUENCE</scope>
    <source>
        <strain evidence="1">MF-1</strain>
    </source>
</reference>